<evidence type="ECO:0000313" key="1">
    <source>
        <dbReference type="EMBL" id="KYF93389.1"/>
    </source>
</evidence>
<name>A0A150SLT1_SORCE</name>
<protein>
    <submittedName>
        <fullName evidence="1">Uncharacterized protein</fullName>
    </submittedName>
</protein>
<reference evidence="1 2" key="1">
    <citation type="submission" date="2014-02" db="EMBL/GenBank/DDBJ databases">
        <title>The small core and large imbalanced accessory genome model reveals a collaborative survival strategy of Sorangium cellulosum strains in nature.</title>
        <authorList>
            <person name="Han K."/>
            <person name="Peng R."/>
            <person name="Blom J."/>
            <person name="Li Y.-Z."/>
        </authorList>
    </citation>
    <scope>NUCLEOTIDE SEQUENCE [LARGE SCALE GENOMIC DNA]</scope>
    <source>
        <strain evidence="1 2">So0011-07</strain>
    </source>
</reference>
<dbReference type="EMBL" id="JEMB01000821">
    <property type="protein sequence ID" value="KYF93389.1"/>
    <property type="molecule type" value="Genomic_DNA"/>
</dbReference>
<dbReference type="Proteomes" id="UP000075635">
    <property type="component" value="Unassembled WGS sequence"/>
</dbReference>
<proteinExistence type="predicted"/>
<dbReference type="AlphaFoldDB" id="A0A150SLT1"/>
<comment type="caution">
    <text evidence="1">The sequence shown here is derived from an EMBL/GenBank/DDBJ whole genome shotgun (WGS) entry which is preliminary data.</text>
</comment>
<accession>A0A150SLT1</accession>
<gene>
    <name evidence="1" type="ORF">BE17_44490</name>
</gene>
<evidence type="ECO:0000313" key="2">
    <source>
        <dbReference type="Proteomes" id="UP000075635"/>
    </source>
</evidence>
<sequence>MSESRPHFLAWCDEPERIDAFAAALYALVIPGDLMSVDLSTDIWCKTSSMDEALAMVRAHFGGRNSAHVSSGVMLSDSERVMVFSAACYPEESERRRPFGPLSMAAGERKWDFYPHEIAVGSYSPRFVEAEAAVACHLVQRDIEDLLLRLCAPDASGRVPTGACTGEEDWIAPVEMCATYNANAAELARDLALSWVSLHDKESVSRIAGTSLEALRARVEAAPRGARVPMKGTRELTRSLSRETVLKALATSPTVLLDALEAAAVPDDAWRAAEPQAREIMELLRQLGEAAEGEGPPAWRADITTRGHTRFLEEHAPFHVRRLPSGGVVLATHPYRTLWPLWSDALFVLGLMS</sequence>
<organism evidence="1 2">
    <name type="scientific">Sorangium cellulosum</name>
    <name type="common">Polyangium cellulosum</name>
    <dbReference type="NCBI Taxonomy" id="56"/>
    <lineage>
        <taxon>Bacteria</taxon>
        <taxon>Pseudomonadati</taxon>
        <taxon>Myxococcota</taxon>
        <taxon>Polyangia</taxon>
        <taxon>Polyangiales</taxon>
        <taxon>Polyangiaceae</taxon>
        <taxon>Sorangium</taxon>
    </lineage>
</organism>